<dbReference type="Gene3D" id="1.20.5.170">
    <property type="match status" value="1"/>
</dbReference>
<dbReference type="SUPFAM" id="SSF57959">
    <property type="entry name" value="Leucine zipper domain"/>
    <property type="match status" value="1"/>
</dbReference>
<dbReference type="PANTHER" id="PTHR40621">
    <property type="entry name" value="TRANSCRIPTION FACTOR KAPC-RELATED"/>
    <property type="match status" value="1"/>
</dbReference>
<dbReference type="EMBL" id="JAAGWQ010000115">
    <property type="protein sequence ID" value="KAF5665922.1"/>
    <property type="molecule type" value="Genomic_DNA"/>
</dbReference>
<comment type="subcellular location">
    <subcellularLocation>
        <location evidence="1">Nucleus</location>
    </subcellularLocation>
</comment>
<name>A0A8H5TA83_FUSHE</name>
<comment type="caution">
    <text evidence="8">The sequence shown here is derived from an EMBL/GenBank/DDBJ whole genome shotgun (WGS) entry which is preliminary data.</text>
</comment>
<evidence type="ECO:0000256" key="2">
    <source>
        <dbReference type="ARBA" id="ARBA00007163"/>
    </source>
</evidence>
<evidence type="ECO:0000256" key="5">
    <source>
        <dbReference type="ARBA" id="ARBA00023163"/>
    </source>
</evidence>
<dbReference type="CDD" id="cd14688">
    <property type="entry name" value="bZIP_YAP"/>
    <property type="match status" value="1"/>
</dbReference>
<dbReference type="AlphaFoldDB" id="A0A8H5TA83"/>
<proteinExistence type="inferred from homology"/>
<keyword evidence="3" id="KW-0805">Transcription regulation</keyword>
<keyword evidence="6" id="KW-0539">Nucleus</keyword>
<dbReference type="GO" id="GO:0001228">
    <property type="term" value="F:DNA-binding transcription activator activity, RNA polymerase II-specific"/>
    <property type="evidence" value="ECO:0007669"/>
    <property type="project" value="TreeGrafter"/>
</dbReference>
<dbReference type="GO" id="GO:0000976">
    <property type="term" value="F:transcription cis-regulatory region binding"/>
    <property type="evidence" value="ECO:0007669"/>
    <property type="project" value="InterPro"/>
</dbReference>
<gene>
    <name evidence="8" type="ORF">FHETE_6464</name>
</gene>
<organism evidence="8 9">
    <name type="scientific">Fusarium heterosporum</name>
    <dbReference type="NCBI Taxonomy" id="42747"/>
    <lineage>
        <taxon>Eukaryota</taxon>
        <taxon>Fungi</taxon>
        <taxon>Dikarya</taxon>
        <taxon>Ascomycota</taxon>
        <taxon>Pezizomycotina</taxon>
        <taxon>Sordariomycetes</taxon>
        <taxon>Hypocreomycetidae</taxon>
        <taxon>Hypocreales</taxon>
        <taxon>Nectriaceae</taxon>
        <taxon>Fusarium</taxon>
        <taxon>Fusarium heterosporum species complex</taxon>
    </lineage>
</organism>
<dbReference type="InterPro" id="IPR046347">
    <property type="entry name" value="bZIP_sf"/>
</dbReference>
<dbReference type="InterPro" id="IPR050936">
    <property type="entry name" value="AP-1-like"/>
</dbReference>
<dbReference type="Proteomes" id="UP000567885">
    <property type="component" value="Unassembled WGS sequence"/>
</dbReference>
<evidence type="ECO:0000256" key="7">
    <source>
        <dbReference type="SAM" id="MobiDB-lite"/>
    </source>
</evidence>
<accession>A0A8H5TA83</accession>
<evidence type="ECO:0000256" key="4">
    <source>
        <dbReference type="ARBA" id="ARBA00023125"/>
    </source>
</evidence>
<dbReference type="PANTHER" id="PTHR40621:SF11">
    <property type="entry name" value="TRANSCRIPTION FACTOR KAPC-RELATED"/>
    <property type="match status" value="1"/>
</dbReference>
<feature type="region of interest" description="Disordered" evidence="7">
    <location>
        <begin position="238"/>
        <end position="262"/>
    </location>
</feature>
<comment type="similarity">
    <text evidence="2">Belongs to the bZIP family.</text>
</comment>
<sequence>MANTSLGLVDDRPSFNDFLKKTKQKGTCEGLECAAPRRGRKNRGSEGVSSEYIRQTSSHSKSKAQRQDKTRTNKGQPLAPENTSETSPQKPRKSLTATEKAKLRRAQVRRAQIQHRQRKAEYQQQLELDITHFRELIALTEFESEQFKKDNTSIKALLASKGIAIPECKSGSCSVRTREVVAGVDDAWVDDALGLRPTPEDPDLHQDDGNGDELFADVNVDDIIVTLKKDESMVTPAFSIRSNESSSNSTSPPPPPDLNLSPDEEQKAVNFILSLEHICWDHFFIGDYPSHSHLTNDESKGHCLMASSLCMANAPLDVFGDRKLVSSASSCNQRRALDLDSYIPPVHLEWPSPRISLSSLYGLAQSLNPGDLEITPVQAWFELSTRYDKSLLLERLDLLGVELMGVSKCLEFGAVMERDAFESVVARMYSGTLEEARATATLDQSVGKVCNIAPFGRTPSSLFTNPTGFVGYAQS</sequence>
<dbReference type="OrthoDB" id="5218140at2759"/>
<evidence type="ECO:0000256" key="3">
    <source>
        <dbReference type="ARBA" id="ARBA00023015"/>
    </source>
</evidence>
<evidence type="ECO:0000256" key="6">
    <source>
        <dbReference type="ARBA" id="ARBA00023242"/>
    </source>
</evidence>
<evidence type="ECO:0000313" key="9">
    <source>
        <dbReference type="Proteomes" id="UP000567885"/>
    </source>
</evidence>
<feature type="region of interest" description="Disordered" evidence="7">
    <location>
        <begin position="22"/>
        <end position="107"/>
    </location>
</feature>
<evidence type="ECO:0000256" key="1">
    <source>
        <dbReference type="ARBA" id="ARBA00004123"/>
    </source>
</evidence>
<keyword evidence="5" id="KW-0804">Transcription</keyword>
<reference evidence="8 9" key="1">
    <citation type="submission" date="2020-05" db="EMBL/GenBank/DDBJ databases">
        <title>Identification and distribution of gene clusters putatively required for synthesis of sphingolipid metabolism inhibitors in phylogenetically diverse species of the filamentous fungus Fusarium.</title>
        <authorList>
            <person name="Kim H.-S."/>
            <person name="Busman M."/>
            <person name="Brown D.W."/>
            <person name="Divon H."/>
            <person name="Uhlig S."/>
            <person name="Proctor R.H."/>
        </authorList>
    </citation>
    <scope>NUCLEOTIDE SEQUENCE [LARGE SCALE GENOMIC DNA]</scope>
    <source>
        <strain evidence="8 9">NRRL 20693</strain>
    </source>
</reference>
<keyword evidence="4" id="KW-0238">DNA-binding</keyword>
<dbReference type="GO" id="GO:0090575">
    <property type="term" value="C:RNA polymerase II transcription regulator complex"/>
    <property type="evidence" value="ECO:0007669"/>
    <property type="project" value="TreeGrafter"/>
</dbReference>
<protein>
    <submittedName>
        <fullName evidence="8">Alanine racemase</fullName>
    </submittedName>
</protein>
<keyword evidence="9" id="KW-1185">Reference proteome</keyword>
<evidence type="ECO:0000313" key="8">
    <source>
        <dbReference type="EMBL" id="KAF5665922.1"/>
    </source>
</evidence>